<dbReference type="PROSITE" id="PS50922">
    <property type="entry name" value="TLC"/>
    <property type="match status" value="1"/>
</dbReference>
<dbReference type="PANTHER" id="PTHR13439:SF0">
    <property type="entry name" value="TOPOISOMERASE I DAMAGE AFFECTED PROTEIN 4"/>
    <property type="match status" value="1"/>
</dbReference>
<dbReference type="GO" id="GO:0055088">
    <property type="term" value="P:lipid homeostasis"/>
    <property type="evidence" value="ECO:0007669"/>
    <property type="project" value="TreeGrafter"/>
</dbReference>
<dbReference type="GO" id="GO:0016020">
    <property type="term" value="C:membrane"/>
    <property type="evidence" value="ECO:0007669"/>
    <property type="project" value="UniProtKB-SubCell"/>
</dbReference>
<feature type="compositionally biased region" description="Polar residues" evidence="6">
    <location>
        <begin position="11"/>
        <end position="26"/>
    </location>
</feature>
<dbReference type="SMART" id="SM00724">
    <property type="entry name" value="TLC"/>
    <property type="match status" value="1"/>
</dbReference>
<feature type="transmembrane region" description="Helical" evidence="7">
    <location>
        <begin position="192"/>
        <end position="210"/>
    </location>
</feature>
<evidence type="ECO:0000256" key="4">
    <source>
        <dbReference type="ARBA" id="ARBA00023136"/>
    </source>
</evidence>
<evidence type="ECO:0000259" key="8">
    <source>
        <dbReference type="PROSITE" id="PS50922"/>
    </source>
</evidence>
<dbReference type="OrthoDB" id="10266980at2759"/>
<feature type="non-terminal residue" evidence="9">
    <location>
        <position position="342"/>
    </location>
</feature>
<sequence>MRRRSGDCEINNGQQNNGRSNLNHNITSNDNNNFRNIMTNNIHSLANLLDLQNLPNHYHVILLSTLGCFLIQSSSNLLISPALFPTHYTKLSPFTKFNWDTRVVAWIHAFYATSIALYVLRNPIEFHQIHHDKLFGYHPRAMDYLSISTGYFLWDTIVSLKLTLNRGGIGFLLHAISCFVAFLYSIKPFCGYFGFAFLLVSLFLPLGLMIRSSWEASTIFLNPHWFFDKIGMSGSKAQLLNGVALLLVFFFSRSIPSHPSRSLTWYEIGNRLVLGNYTSYQLFMLSFEDGVSQKAGTRLLNTIRILDLLLSGQSWSNLILPFRQPTNAITTFYLCLPGLNMF</sequence>
<keyword evidence="2 5" id="KW-0812">Transmembrane</keyword>
<keyword evidence="4 5" id="KW-0472">Membrane</keyword>
<proteinExistence type="predicted"/>
<keyword evidence="10" id="KW-1185">Reference proteome</keyword>
<feature type="transmembrane region" description="Helical" evidence="7">
    <location>
        <begin position="103"/>
        <end position="120"/>
    </location>
</feature>
<reference evidence="9 10" key="1">
    <citation type="submission" date="2015-08" db="EMBL/GenBank/DDBJ databases">
        <title>Next Generation Sequencing and Analysis of the Genome of Puccinia sorghi L Schw, the Causal Agent of Maize Common Rust.</title>
        <authorList>
            <person name="Rochi L."/>
            <person name="Burguener G."/>
            <person name="Darino M."/>
            <person name="Turjanski A."/>
            <person name="Kreff E."/>
            <person name="Dieguez M.J."/>
            <person name="Sacco F."/>
        </authorList>
    </citation>
    <scope>NUCLEOTIDE SEQUENCE [LARGE SCALE GENOMIC DNA]</scope>
    <source>
        <strain evidence="9 10">RO10H11247</strain>
    </source>
</reference>
<comment type="subcellular location">
    <subcellularLocation>
        <location evidence="1">Membrane</location>
        <topology evidence="1">Multi-pass membrane protein</topology>
    </subcellularLocation>
</comment>
<gene>
    <name evidence="9" type="ORF">VP01_4219g2</name>
</gene>
<evidence type="ECO:0000313" key="10">
    <source>
        <dbReference type="Proteomes" id="UP000037035"/>
    </source>
</evidence>
<evidence type="ECO:0000256" key="3">
    <source>
        <dbReference type="ARBA" id="ARBA00022989"/>
    </source>
</evidence>
<evidence type="ECO:0000256" key="5">
    <source>
        <dbReference type="PROSITE-ProRule" id="PRU00205"/>
    </source>
</evidence>
<evidence type="ECO:0000256" key="1">
    <source>
        <dbReference type="ARBA" id="ARBA00004141"/>
    </source>
</evidence>
<dbReference type="VEuPathDB" id="FungiDB:VP01_4219g2"/>
<dbReference type="EMBL" id="LAVV01009301">
    <property type="protein sequence ID" value="KNZ50831.1"/>
    <property type="molecule type" value="Genomic_DNA"/>
</dbReference>
<accession>A0A0L6UQN4</accession>
<dbReference type="InterPro" id="IPR050846">
    <property type="entry name" value="TLCD"/>
</dbReference>
<feature type="transmembrane region" description="Helical" evidence="7">
    <location>
        <begin position="168"/>
        <end position="185"/>
    </location>
</feature>
<organism evidence="9 10">
    <name type="scientific">Puccinia sorghi</name>
    <dbReference type="NCBI Taxonomy" id="27349"/>
    <lineage>
        <taxon>Eukaryota</taxon>
        <taxon>Fungi</taxon>
        <taxon>Dikarya</taxon>
        <taxon>Basidiomycota</taxon>
        <taxon>Pucciniomycotina</taxon>
        <taxon>Pucciniomycetes</taxon>
        <taxon>Pucciniales</taxon>
        <taxon>Pucciniaceae</taxon>
        <taxon>Puccinia</taxon>
    </lineage>
</organism>
<protein>
    <recommendedName>
        <fullName evidence="8">TLC domain-containing protein</fullName>
    </recommendedName>
</protein>
<dbReference type="InterPro" id="IPR006634">
    <property type="entry name" value="TLC-dom"/>
</dbReference>
<evidence type="ECO:0000256" key="6">
    <source>
        <dbReference type="SAM" id="MobiDB-lite"/>
    </source>
</evidence>
<name>A0A0L6UQN4_9BASI</name>
<dbReference type="AlphaFoldDB" id="A0A0L6UQN4"/>
<feature type="transmembrane region" description="Helical" evidence="7">
    <location>
        <begin position="230"/>
        <end position="251"/>
    </location>
</feature>
<evidence type="ECO:0000256" key="2">
    <source>
        <dbReference type="ARBA" id="ARBA00022692"/>
    </source>
</evidence>
<evidence type="ECO:0000313" key="9">
    <source>
        <dbReference type="EMBL" id="KNZ50831.1"/>
    </source>
</evidence>
<evidence type="ECO:0000256" key="7">
    <source>
        <dbReference type="SAM" id="Phobius"/>
    </source>
</evidence>
<comment type="caution">
    <text evidence="9">The sequence shown here is derived from an EMBL/GenBank/DDBJ whole genome shotgun (WGS) entry which is preliminary data.</text>
</comment>
<keyword evidence="3 7" id="KW-1133">Transmembrane helix</keyword>
<feature type="domain" description="TLC" evidence="8">
    <location>
        <begin position="94"/>
        <end position="342"/>
    </location>
</feature>
<dbReference type="Proteomes" id="UP000037035">
    <property type="component" value="Unassembled WGS sequence"/>
</dbReference>
<dbReference type="PANTHER" id="PTHR13439">
    <property type="entry name" value="CT120 PROTEIN"/>
    <property type="match status" value="1"/>
</dbReference>
<feature type="region of interest" description="Disordered" evidence="6">
    <location>
        <begin position="1"/>
        <end position="26"/>
    </location>
</feature>
<dbReference type="Pfam" id="PF03798">
    <property type="entry name" value="TRAM_LAG1_CLN8"/>
    <property type="match status" value="1"/>
</dbReference>
<dbReference type="STRING" id="27349.A0A0L6UQN4"/>
<dbReference type="GO" id="GO:0005783">
    <property type="term" value="C:endoplasmic reticulum"/>
    <property type="evidence" value="ECO:0007669"/>
    <property type="project" value="TreeGrafter"/>
</dbReference>